<reference evidence="4 5" key="1">
    <citation type="submission" date="2015-11" db="EMBL/GenBank/DDBJ databases">
        <title>Genomic analysis of 38 Legionella species identifies large and diverse effector repertoires.</title>
        <authorList>
            <person name="Burstein D."/>
            <person name="Amaro F."/>
            <person name="Zusman T."/>
            <person name="Lifshitz Z."/>
            <person name="Cohen O."/>
            <person name="Gilbert J.A."/>
            <person name="Pupko T."/>
            <person name="Shuman H.A."/>
            <person name="Segal G."/>
        </authorList>
    </citation>
    <scope>NUCLEOTIDE SEQUENCE [LARGE SCALE GENOMIC DNA]</scope>
    <source>
        <strain evidence="4 5">Mt.St.Helens-9</strain>
    </source>
</reference>
<feature type="chain" id="PRO_5006918184" evidence="2">
    <location>
        <begin position="27"/>
        <end position="213"/>
    </location>
</feature>
<dbReference type="PANTHER" id="PTHR11606:SF13">
    <property type="entry name" value="GLUTAMATE DEHYDROGENASE 1, MITOCHONDRIAL"/>
    <property type="match status" value="1"/>
</dbReference>
<name>A0A0W0YZD6_LEGSP</name>
<protein>
    <submittedName>
        <fullName evidence="4">NAD-specific glutamate dehydrogenase</fullName>
        <ecNumber evidence="4">1.4.1.2</ecNumber>
    </submittedName>
</protein>
<dbReference type="RefSeq" id="WP_058483964.1">
    <property type="nucleotide sequence ID" value="NZ_CAAAII010000004.1"/>
</dbReference>
<sequence>MSRYKTGIGALILVVFLGFLMKAAYAQGGNDEHKKHHPGGATSNTSGVPGPNDVYCGCSVCDLKGYQKISNQELLALDVDILVPAALENVITMDNVEDVKAPIILEVANGPVSHEAESALLEKGTIIIPDVIANSGGVIVSYFEWVQNLSGDVWSLDKVNKKLSERIIFSFEQMLANTQDDSLRASAYILALKRIEEAVYAKGSEEYFSGESA</sequence>
<dbReference type="Proteomes" id="UP000054877">
    <property type="component" value="Unassembled WGS sequence"/>
</dbReference>
<evidence type="ECO:0000256" key="2">
    <source>
        <dbReference type="SAM" id="SignalP"/>
    </source>
</evidence>
<dbReference type="STRING" id="452.Lspi_2050"/>
<evidence type="ECO:0000259" key="3">
    <source>
        <dbReference type="SMART" id="SM00839"/>
    </source>
</evidence>
<organism evidence="4 5">
    <name type="scientific">Legionella spiritensis</name>
    <dbReference type="NCBI Taxonomy" id="452"/>
    <lineage>
        <taxon>Bacteria</taxon>
        <taxon>Pseudomonadati</taxon>
        <taxon>Pseudomonadota</taxon>
        <taxon>Gammaproteobacteria</taxon>
        <taxon>Legionellales</taxon>
        <taxon>Legionellaceae</taxon>
        <taxon>Legionella</taxon>
    </lineage>
</organism>
<proteinExistence type="predicted"/>
<keyword evidence="2" id="KW-0732">Signal</keyword>
<dbReference type="InterPro" id="IPR006096">
    <property type="entry name" value="Glu/Leu/Phe/Val/Trp_DH_C"/>
</dbReference>
<dbReference type="Gene3D" id="3.40.50.720">
    <property type="entry name" value="NAD(P)-binding Rossmann-like Domain"/>
    <property type="match status" value="1"/>
</dbReference>
<dbReference type="Pfam" id="PF00208">
    <property type="entry name" value="ELFV_dehydrog"/>
    <property type="match status" value="1"/>
</dbReference>
<feature type="domain" description="Glutamate/phenylalanine/leucine/valine/L-tryptophan dehydrogenase C-terminal" evidence="3">
    <location>
        <begin position="18"/>
        <end position="203"/>
    </location>
</feature>
<accession>A0A0W0YZD6</accession>
<feature type="signal peptide" evidence="2">
    <location>
        <begin position="1"/>
        <end position="26"/>
    </location>
</feature>
<dbReference type="SUPFAM" id="SSF51735">
    <property type="entry name" value="NAD(P)-binding Rossmann-fold domains"/>
    <property type="match status" value="1"/>
</dbReference>
<keyword evidence="1 4" id="KW-0560">Oxidoreductase</keyword>
<dbReference type="GO" id="GO:0006538">
    <property type="term" value="P:L-glutamate catabolic process"/>
    <property type="evidence" value="ECO:0007669"/>
    <property type="project" value="TreeGrafter"/>
</dbReference>
<dbReference type="SMART" id="SM00839">
    <property type="entry name" value="ELFV_dehydrog"/>
    <property type="match status" value="1"/>
</dbReference>
<dbReference type="PATRIC" id="fig|452.5.peg.2257"/>
<dbReference type="AlphaFoldDB" id="A0A0W0YZD6"/>
<gene>
    <name evidence="4" type="primary">gluD</name>
    <name evidence="4" type="ORF">Lspi_2050</name>
</gene>
<evidence type="ECO:0000313" key="5">
    <source>
        <dbReference type="Proteomes" id="UP000054877"/>
    </source>
</evidence>
<dbReference type="OrthoDB" id="9803297at2"/>
<dbReference type="EC" id="1.4.1.2" evidence="4"/>
<dbReference type="PANTHER" id="PTHR11606">
    <property type="entry name" value="GLUTAMATE DEHYDROGENASE"/>
    <property type="match status" value="1"/>
</dbReference>
<dbReference type="GO" id="GO:0004352">
    <property type="term" value="F:glutamate dehydrogenase (NAD+) activity"/>
    <property type="evidence" value="ECO:0007669"/>
    <property type="project" value="UniProtKB-EC"/>
</dbReference>
<evidence type="ECO:0000256" key="1">
    <source>
        <dbReference type="ARBA" id="ARBA00023002"/>
    </source>
</evidence>
<dbReference type="InterPro" id="IPR036291">
    <property type="entry name" value="NAD(P)-bd_dom_sf"/>
</dbReference>
<evidence type="ECO:0000313" key="4">
    <source>
        <dbReference type="EMBL" id="KTD62200.1"/>
    </source>
</evidence>
<keyword evidence="5" id="KW-1185">Reference proteome</keyword>
<dbReference type="EMBL" id="LNYX01000030">
    <property type="protein sequence ID" value="KTD62200.1"/>
    <property type="molecule type" value="Genomic_DNA"/>
</dbReference>
<comment type="caution">
    <text evidence="4">The sequence shown here is derived from an EMBL/GenBank/DDBJ whole genome shotgun (WGS) entry which is preliminary data.</text>
</comment>